<organism evidence="13 14">
    <name type="scientific">Tilletiopsis washingtonensis</name>
    <dbReference type="NCBI Taxonomy" id="58919"/>
    <lineage>
        <taxon>Eukaryota</taxon>
        <taxon>Fungi</taxon>
        <taxon>Dikarya</taxon>
        <taxon>Basidiomycota</taxon>
        <taxon>Ustilaginomycotina</taxon>
        <taxon>Exobasidiomycetes</taxon>
        <taxon>Entylomatales</taxon>
        <taxon>Entylomatales incertae sedis</taxon>
        <taxon>Tilletiopsis</taxon>
    </lineage>
</organism>
<keyword evidence="4" id="KW-0812">Transmembrane</keyword>
<proteinExistence type="inferred from homology"/>
<dbReference type="GO" id="GO:0005743">
    <property type="term" value="C:mitochondrial inner membrane"/>
    <property type="evidence" value="ECO:0007669"/>
    <property type="project" value="UniProtKB-SubCell"/>
</dbReference>
<comment type="subcellular location">
    <subcellularLocation>
        <location evidence="1 10">Mitochondrion inner membrane</location>
        <topology evidence="1 10">Single-pass membrane protein</topology>
    </subcellularLocation>
</comment>
<keyword evidence="7 10" id="KW-0496">Mitochondrion</keyword>
<dbReference type="Pfam" id="PF10443">
    <property type="entry name" value="RNA12"/>
    <property type="match status" value="1"/>
</dbReference>
<sequence length="900" mass="97662">MLPRRALLRAAAPAVRRQVLLPRTLRPALALPHRSPLADSAILRCVAAARGVATASAAAEAAASGDDTHAPVDAQACPLTPPEGTLAPHEKLGFLYFDTMYPIELGWWDMRRLVGRFESAPLLARLRAALPAGVEVGHGFETVGVEPRSKDGGAFASFRYTLAEGESESDVLGAIERRLKRQIKSVYAPGMLLVASWGRRPSVHVVRGTPWREDLARFPARQVRIAFEGGDGKAPDEQTLWEILRPYGRILSLAIDKKENTAVVGFARMRGATSARNCAHGVTLPGGAKLIINYLPTLRSHKIWDWLTSHPRIVLPILAFALGTITYAVFDPIRAFFVESKLKGSFNFEQYKLYTWLKSNTVDLFRSEKAAPRKDDWWQRGQAVDEIRGWLRETPSTFITISGPRGSGKHQLLTGALTSEINHLRIDCANIAHNGKTDSALVSALATEIGYYPVFSWISSLNNLIDLGAQGLIGTKAGFSTPVDAQLRQMLATATTALVSVKEATAKRKEAVRRKQNAKGAAKSETPAPTVVQLERAAKASNGDELGDTSCVQHSEAGDGEYDAPVLVFDNFHHKGLKSDLLWTVLAEWAAELTQNHIAHVVFVTDNPVAQSKTLSHALPNVPFESIALADADQQRARGYVASKLRELGRIAPAVPTEKADDSSELAAALDADTARNVDVLGGRLTDLEQLTEKLALGQTVENAVEDIVSRTVVELRKNAFGDDMDDAKALPWSREQAWTIVEQLAKNSELAYFSVLHDQFKSDEASLKALVAAEIISVRHNTSGRPSTIRAGRPVLQEAMRRLVDDGVFSRTQRLLSASAAITSAETAIRTIEAEVHQLAELHALSGGVARSSDGVRGRADFLLKKMAVHQGKVATLDELVAQLKKELASVDASGAAPA</sequence>
<evidence type="ECO:0000256" key="3">
    <source>
        <dbReference type="ARBA" id="ARBA00020222"/>
    </source>
</evidence>
<dbReference type="GeneID" id="37272421"/>
<feature type="domain" description="Mitochondrial escape protein 2 C-terminal" evidence="12">
    <location>
        <begin position="380"/>
        <end position="843"/>
    </location>
</feature>
<dbReference type="InterPro" id="IPR018850">
    <property type="entry name" value="Mt_escape_2_C"/>
</dbReference>
<protein>
    <recommendedName>
        <fullName evidence="3 10">Mitochondrial escape protein 2</fullName>
    </recommendedName>
</protein>
<comment type="similarity">
    <text evidence="2 10">Belongs to the YME2 family.</text>
</comment>
<dbReference type="GO" id="GO:0003723">
    <property type="term" value="F:RNA binding"/>
    <property type="evidence" value="ECO:0007669"/>
    <property type="project" value="UniProtKB-UniRule"/>
</dbReference>
<name>A0A316ZJP3_9BASI</name>
<dbReference type="InterPro" id="IPR035979">
    <property type="entry name" value="RBD_domain_sf"/>
</dbReference>
<evidence type="ECO:0000256" key="2">
    <source>
        <dbReference type="ARBA" id="ARBA00010320"/>
    </source>
</evidence>
<evidence type="ECO:0000256" key="8">
    <source>
        <dbReference type="ARBA" id="ARBA00023136"/>
    </source>
</evidence>
<dbReference type="OrthoDB" id="10267654at2759"/>
<dbReference type="STRING" id="58919.A0A316ZJP3"/>
<dbReference type="AlphaFoldDB" id="A0A316ZJP3"/>
<evidence type="ECO:0000256" key="11">
    <source>
        <dbReference type="SAM" id="MobiDB-lite"/>
    </source>
</evidence>
<keyword evidence="10" id="KW-0507">mRNA processing</keyword>
<evidence type="ECO:0000256" key="1">
    <source>
        <dbReference type="ARBA" id="ARBA00004434"/>
    </source>
</evidence>
<evidence type="ECO:0000256" key="7">
    <source>
        <dbReference type="ARBA" id="ARBA00023128"/>
    </source>
</evidence>
<comment type="function">
    <text evidence="9 10">Plays a role in maintaining the mitochondrial genome and in controlling the mtDNA escape. Involved in the regulation of mtDNA nucleotide structure and number. May have a dispensable role in early maturation of pre-rRNA.</text>
</comment>
<keyword evidence="14" id="KW-1185">Reference proteome</keyword>
<dbReference type="EMBL" id="KZ819283">
    <property type="protein sequence ID" value="PWO01223.1"/>
    <property type="molecule type" value="Genomic_DNA"/>
</dbReference>
<accession>A0A316ZJP3</accession>
<gene>
    <name evidence="13" type="ORF">FA09DRAFT_357818</name>
</gene>
<feature type="region of interest" description="Disordered" evidence="11">
    <location>
        <begin position="510"/>
        <end position="529"/>
    </location>
</feature>
<evidence type="ECO:0000256" key="4">
    <source>
        <dbReference type="ARBA" id="ARBA00022692"/>
    </source>
</evidence>
<evidence type="ECO:0000313" key="13">
    <source>
        <dbReference type="EMBL" id="PWO01223.1"/>
    </source>
</evidence>
<keyword evidence="8" id="KW-0472">Membrane</keyword>
<dbReference type="PANTHER" id="PTHR32198:SF2">
    <property type="entry name" value="MITOCHONDRIAL ESCAPE PROTEIN 2"/>
    <property type="match status" value="1"/>
</dbReference>
<dbReference type="RefSeq" id="XP_025601501.1">
    <property type="nucleotide sequence ID" value="XM_025744877.1"/>
</dbReference>
<evidence type="ECO:0000256" key="9">
    <source>
        <dbReference type="ARBA" id="ARBA00025276"/>
    </source>
</evidence>
<dbReference type="GO" id="GO:0006397">
    <property type="term" value="P:mRNA processing"/>
    <property type="evidence" value="ECO:0007669"/>
    <property type="project" value="UniProtKB-UniRule"/>
</dbReference>
<dbReference type="InterPro" id="IPR039627">
    <property type="entry name" value="Yme2_C"/>
</dbReference>
<dbReference type="PANTHER" id="PTHR32198">
    <property type="entry name" value="MITOCHONDRIAL ESCAPE PROTEIN 2"/>
    <property type="match status" value="1"/>
</dbReference>
<dbReference type="SUPFAM" id="SSF54928">
    <property type="entry name" value="RNA-binding domain, RBD"/>
    <property type="match status" value="1"/>
</dbReference>
<keyword evidence="6" id="KW-1133">Transmembrane helix</keyword>
<evidence type="ECO:0000313" key="14">
    <source>
        <dbReference type="Proteomes" id="UP000245946"/>
    </source>
</evidence>
<evidence type="ECO:0000256" key="6">
    <source>
        <dbReference type="ARBA" id="ARBA00022989"/>
    </source>
</evidence>
<reference evidence="13 14" key="1">
    <citation type="journal article" date="2018" name="Mol. Biol. Evol.">
        <title>Broad Genomic Sampling Reveals a Smut Pathogenic Ancestry of the Fungal Clade Ustilaginomycotina.</title>
        <authorList>
            <person name="Kijpornyongpan T."/>
            <person name="Mondo S.J."/>
            <person name="Barry K."/>
            <person name="Sandor L."/>
            <person name="Lee J."/>
            <person name="Lipzen A."/>
            <person name="Pangilinan J."/>
            <person name="LaButti K."/>
            <person name="Hainaut M."/>
            <person name="Henrissat B."/>
            <person name="Grigoriev I.V."/>
            <person name="Spatafora J.W."/>
            <person name="Aime M.C."/>
        </authorList>
    </citation>
    <scope>NUCLEOTIDE SEQUENCE [LARGE SCALE GENOMIC DNA]</scope>
    <source>
        <strain evidence="13 14">MCA 4186</strain>
    </source>
</reference>
<dbReference type="Proteomes" id="UP000245946">
    <property type="component" value="Unassembled WGS sequence"/>
</dbReference>
<keyword evidence="10" id="KW-0694">RNA-binding</keyword>
<evidence type="ECO:0000259" key="12">
    <source>
        <dbReference type="Pfam" id="PF10443"/>
    </source>
</evidence>
<evidence type="ECO:0000256" key="10">
    <source>
        <dbReference type="RuleBase" id="RU367108"/>
    </source>
</evidence>
<evidence type="ECO:0000256" key="5">
    <source>
        <dbReference type="ARBA" id="ARBA00022792"/>
    </source>
</evidence>
<keyword evidence="5 10" id="KW-0999">Mitochondrion inner membrane</keyword>